<dbReference type="GO" id="GO:0032137">
    <property type="term" value="F:guanine/thymine mispair binding"/>
    <property type="evidence" value="ECO:0007669"/>
    <property type="project" value="EnsemblFungi"/>
</dbReference>
<evidence type="ECO:0000256" key="5">
    <source>
        <dbReference type="ARBA" id="ARBA00023125"/>
    </source>
</evidence>
<dbReference type="RefSeq" id="XP_003687087.1">
    <property type="nucleotide sequence ID" value="XM_003687039.1"/>
</dbReference>
<dbReference type="OMA" id="AYPENDA"/>
<dbReference type="eggNOG" id="ENOG502QUUG">
    <property type="taxonomic scope" value="Eukaryota"/>
</dbReference>
<dbReference type="Gene3D" id="3.40.1170.10">
    <property type="entry name" value="DNA repair protein MutS, domain I"/>
    <property type="match status" value="1"/>
</dbReference>
<dbReference type="InterPro" id="IPR007695">
    <property type="entry name" value="DNA_mismatch_repair_MutS-lik_N"/>
</dbReference>
<dbReference type="PROSITE" id="PS00486">
    <property type="entry name" value="DNA_MISMATCH_REPAIR_2"/>
    <property type="match status" value="1"/>
</dbReference>
<dbReference type="Pfam" id="PF05192">
    <property type="entry name" value="MutS_III"/>
    <property type="match status" value="1"/>
</dbReference>
<keyword evidence="6" id="KW-0234">DNA repair</keyword>
<dbReference type="SMART" id="SM00533">
    <property type="entry name" value="MUTSd"/>
    <property type="match status" value="1"/>
</dbReference>
<dbReference type="SUPFAM" id="SSF52540">
    <property type="entry name" value="P-loop containing nucleoside triphosphate hydrolases"/>
    <property type="match status" value="1"/>
</dbReference>
<feature type="domain" description="DNA mismatch repair proteins mutS family" evidence="8">
    <location>
        <begin position="840"/>
        <end position="856"/>
    </location>
</feature>
<evidence type="ECO:0000256" key="7">
    <source>
        <dbReference type="SAM" id="Coils"/>
    </source>
</evidence>
<keyword evidence="7" id="KW-0175">Coiled coil</keyword>
<keyword evidence="5" id="KW-0238">DNA-binding</keyword>
<dbReference type="Pfam" id="PF01624">
    <property type="entry name" value="MutS_I"/>
    <property type="match status" value="1"/>
</dbReference>
<keyword evidence="2" id="KW-0547">Nucleotide-binding</keyword>
<dbReference type="GO" id="GO:0007005">
    <property type="term" value="P:mitochondrion organization"/>
    <property type="evidence" value="ECO:0007669"/>
    <property type="project" value="EnsemblFungi"/>
</dbReference>
<dbReference type="PIRSF" id="PIRSF037677">
    <property type="entry name" value="DNA_mis_repair_Msh6"/>
    <property type="match status" value="1"/>
</dbReference>
<dbReference type="Pfam" id="PF00488">
    <property type="entry name" value="MutS_V"/>
    <property type="match status" value="1"/>
</dbReference>
<dbReference type="PANTHER" id="PTHR11361:SF34">
    <property type="entry name" value="DNA MISMATCH REPAIR PROTEIN MSH1, MITOCHONDRIAL"/>
    <property type="match status" value="1"/>
</dbReference>
<dbReference type="Gene3D" id="1.10.1420.10">
    <property type="match status" value="2"/>
</dbReference>
<dbReference type="GO" id="GO:0005524">
    <property type="term" value="F:ATP binding"/>
    <property type="evidence" value="ECO:0007669"/>
    <property type="project" value="UniProtKB-KW"/>
</dbReference>
<keyword evidence="10" id="KW-1185">Reference proteome</keyword>
<dbReference type="InterPro" id="IPR007696">
    <property type="entry name" value="DNA_mismatch_repair_MutS_core"/>
</dbReference>
<evidence type="ECO:0000256" key="1">
    <source>
        <dbReference type="ARBA" id="ARBA00006271"/>
    </source>
</evidence>
<feature type="coiled-coil region" evidence="7">
    <location>
        <begin position="565"/>
        <end position="592"/>
    </location>
</feature>
<dbReference type="AlphaFoldDB" id="G8BXM5"/>
<dbReference type="GO" id="GO:0006298">
    <property type="term" value="P:mismatch repair"/>
    <property type="evidence" value="ECO:0007669"/>
    <property type="project" value="EnsemblFungi"/>
</dbReference>
<dbReference type="SUPFAM" id="SSF48334">
    <property type="entry name" value="DNA repair protein MutS, domain III"/>
    <property type="match status" value="1"/>
</dbReference>
<dbReference type="Pfam" id="PF05188">
    <property type="entry name" value="MutS_II"/>
    <property type="match status" value="1"/>
</dbReference>
<dbReference type="HOGENOM" id="CLU_002472_4_0_1"/>
<dbReference type="InterPro" id="IPR016151">
    <property type="entry name" value="DNA_mismatch_repair_MutS_N"/>
</dbReference>
<dbReference type="GO" id="GO:0043504">
    <property type="term" value="P:mitochondrial DNA repair"/>
    <property type="evidence" value="ECO:0007669"/>
    <property type="project" value="EnsemblFungi"/>
</dbReference>
<dbReference type="InterPro" id="IPR007860">
    <property type="entry name" value="DNA_mmatch_repair_MutS_con_dom"/>
</dbReference>
<dbReference type="FunFam" id="3.40.50.300:FF:001238">
    <property type="entry name" value="DNA mismatch repair protein"/>
    <property type="match status" value="1"/>
</dbReference>
<evidence type="ECO:0000313" key="10">
    <source>
        <dbReference type="Proteomes" id="UP000005666"/>
    </source>
</evidence>
<dbReference type="STRING" id="1071381.G8BXM5"/>
<dbReference type="NCBIfam" id="NF003810">
    <property type="entry name" value="PRK05399.1"/>
    <property type="match status" value="1"/>
</dbReference>
<keyword evidence="4" id="KW-0067">ATP-binding</keyword>
<dbReference type="InterPro" id="IPR000432">
    <property type="entry name" value="DNA_mismatch_repair_MutS_C"/>
</dbReference>
<gene>
    <name evidence="9" type="primary">TPHA0I01470</name>
    <name evidence="9" type="ordered locus">TPHA_0I01470</name>
</gene>
<dbReference type="GO" id="GO:0005739">
    <property type="term" value="C:mitochondrion"/>
    <property type="evidence" value="ECO:0007669"/>
    <property type="project" value="EnsemblFungi"/>
</dbReference>
<dbReference type="Proteomes" id="UP000005666">
    <property type="component" value="Chromosome 9"/>
</dbReference>
<dbReference type="SMART" id="SM00534">
    <property type="entry name" value="MUTSac"/>
    <property type="match status" value="1"/>
</dbReference>
<dbReference type="GO" id="GO:0140664">
    <property type="term" value="F:ATP-dependent DNA damage sensor activity"/>
    <property type="evidence" value="ECO:0007669"/>
    <property type="project" value="InterPro"/>
</dbReference>
<dbReference type="InterPro" id="IPR017261">
    <property type="entry name" value="DNA_mismatch_repair_MutS/MSH"/>
</dbReference>
<evidence type="ECO:0000313" key="9">
    <source>
        <dbReference type="EMBL" id="CCE64653.1"/>
    </source>
</evidence>
<dbReference type="GO" id="GO:0032139">
    <property type="term" value="F:dinucleotide insertion or deletion binding"/>
    <property type="evidence" value="ECO:0007669"/>
    <property type="project" value="EnsemblFungi"/>
</dbReference>
<dbReference type="InterPro" id="IPR045076">
    <property type="entry name" value="MutS"/>
</dbReference>
<sequence length="954" mass="108511">MYRCITARLCPYRSIIHYRNFAKVNTKPSVSKIKIQTTSPKLNAQNKLDSYINTTNTLPDLNKDIATATPDVDEKLSDIPPSLKYVRELIDHHKGSVVLTQMGSFYELYFEQAEKYAPELNIQLTSKQFSHGKVPFAGFPVGQLSRHLKVLVNDHEYSVAIAQQFKKDGVADNEVSKFYRRVTRIVTPGTFIDEAFENFEENNYLLSINFPENCFNKLADSDSKLGLSWCDVSTGEIFVQQVRLKDAVSAITRIQPKEILLEESIADFTIESGSWYPEFVELKKYFLKYHKLPAAHITLDSLYSLFANGTEESTSRLFKIQFQTFTQKELAALRDLLIYIKEHLPDFRMNLQFPQKQSVTSIMQIDSRTSSALELHATVRDRSKKGSLLSCIRRTVTSPGTRLLSQWLSGPSLDLAEINSRQDIVAFFLEDLDSTKDMISNLKTVSDLTRIIQRFSFNQGDASELLQLVESLKTAKAVKKNIETINSELEDNKLPDELYNRLISDLEFDGSLISEVESCINEVALRKINSATSEGIEKDESMNSSGIHDTNNEIWIIDPNYNNSLKKYHEEYQNCKREKEKLQEIYNNKLVNDIGCRRVAMKQKPNGDYTLHIHASTNNMKKVLDFINTKELINGHPLVITQKSVQTCWVSHKSWNDLAHLSELAKFRIKQEEDFILNNLKTKFVNKSESIRLITHKLAYIDVLSSFAILATDNRLKRPKLNNTTSFNIKGGRHLMVEEGLKISSLSTFVKNDCKLAKGDLWVITGPNMGGKSTFLRQNATIIILAQIGSYCPCDKATIGLVDKIFSRVGSADDLYNEMSTFMVEMIETSYILHGATNRSLAILDEIGRGTSSKEGTSIAFATLKYLIEKNSCRTLFATHFGSELKEIIDKNYYDSLKNNLKFYETSVVEISEDNYYYDHKLKEGVCTKSDAIKVAKRAGFPETALNDAKRFLN</sequence>
<dbReference type="FunFam" id="3.30.420.110:FF:000020">
    <property type="entry name" value="Msh1p"/>
    <property type="match status" value="1"/>
</dbReference>
<dbReference type="InterPro" id="IPR027417">
    <property type="entry name" value="P-loop_NTPase"/>
</dbReference>
<dbReference type="SUPFAM" id="SSF53150">
    <property type="entry name" value="DNA repair protein MutS, domain II"/>
    <property type="match status" value="1"/>
</dbReference>
<dbReference type="InterPro" id="IPR036678">
    <property type="entry name" value="MutS_con_dom_sf"/>
</dbReference>
<comment type="similarity">
    <text evidence="1">Belongs to the DNA mismatch repair MutS family.</text>
</comment>
<dbReference type="PANTHER" id="PTHR11361">
    <property type="entry name" value="DNA MISMATCH REPAIR PROTEIN MUTS FAMILY MEMBER"/>
    <property type="match status" value="1"/>
</dbReference>
<evidence type="ECO:0000256" key="3">
    <source>
        <dbReference type="ARBA" id="ARBA00022763"/>
    </source>
</evidence>
<evidence type="ECO:0000259" key="8">
    <source>
        <dbReference type="PROSITE" id="PS00486"/>
    </source>
</evidence>
<keyword evidence="3" id="KW-0227">DNA damage</keyword>
<proteinExistence type="inferred from homology"/>
<evidence type="ECO:0000256" key="2">
    <source>
        <dbReference type="ARBA" id="ARBA00022741"/>
    </source>
</evidence>
<reference evidence="9 10" key="1">
    <citation type="journal article" date="2011" name="Proc. Natl. Acad. Sci. U.S.A.">
        <title>Evolutionary erosion of yeast sex chromosomes by mating-type switching accidents.</title>
        <authorList>
            <person name="Gordon J.L."/>
            <person name="Armisen D."/>
            <person name="Proux-Wera E."/>
            <person name="Oheigeartaigh S.S."/>
            <person name="Byrne K.P."/>
            <person name="Wolfe K.H."/>
        </authorList>
    </citation>
    <scope>NUCLEOTIDE SEQUENCE [LARGE SCALE GENOMIC DNA]</scope>
    <source>
        <strain evidence="10">ATCC 24235 / CBS 4417 / NBRC 1672 / NRRL Y-8282 / UCD 70-5</strain>
    </source>
</reference>
<dbReference type="InterPro" id="IPR036187">
    <property type="entry name" value="DNA_mismatch_repair_MutS_sf"/>
</dbReference>
<evidence type="ECO:0000256" key="4">
    <source>
        <dbReference type="ARBA" id="ARBA00022840"/>
    </source>
</evidence>
<dbReference type="GeneID" id="11534512"/>
<dbReference type="EMBL" id="HE612864">
    <property type="protein sequence ID" value="CCE64653.1"/>
    <property type="molecule type" value="Genomic_DNA"/>
</dbReference>
<dbReference type="Gene3D" id="3.30.420.110">
    <property type="entry name" value="MutS, connector domain"/>
    <property type="match status" value="1"/>
</dbReference>
<dbReference type="OrthoDB" id="2534523at2759"/>
<name>G8BXM5_TETPH</name>
<dbReference type="SUPFAM" id="SSF55271">
    <property type="entry name" value="DNA repair protein MutS, domain I"/>
    <property type="match status" value="1"/>
</dbReference>
<organism evidence="9 10">
    <name type="scientific">Tetrapisispora phaffii (strain ATCC 24235 / CBS 4417 / NBRC 1672 / NRRL Y-8282 / UCD 70-5)</name>
    <name type="common">Yeast</name>
    <name type="synonym">Fabospora phaffii</name>
    <dbReference type="NCBI Taxonomy" id="1071381"/>
    <lineage>
        <taxon>Eukaryota</taxon>
        <taxon>Fungi</taxon>
        <taxon>Dikarya</taxon>
        <taxon>Ascomycota</taxon>
        <taxon>Saccharomycotina</taxon>
        <taxon>Saccharomycetes</taxon>
        <taxon>Saccharomycetales</taxon>
        <taxon>Saccharomycetaceae</taxon>
        <taxon>Tetrapisispora</taxon>
    </lineage>
</organism>
<dbReference type="Gene3D" id="3.40.50.300">
    <property type="entry name" value="P-loop containing nucleotide triphosphate hydrolases"/>
    <property type="match status" value="1"/>
</dbReference>
<dbReference type="KEGG" id="tpf:TPHA_0I01470"/>
<protein>
    <recommendedName>
        <fullName evidence="8">DNA mismatch repair proteins mutS family domain-containing protein</fullName>
    </recommendedName>
</protein>
<dbReference type="GO" id="GO:0005634">
    <property type="term" value="C:nucleus"/>
    <property type="evidence" value="ECO:0007669"/>
    <property type="project" value="TreeGrafter"/>
</dbReference>
<accession>G8BXM5</accession>
<evidence type="ECO:0000256" key="6">
    <source>
        <dbReference type="ARBA" id="ARBA00023204"/>
    </source>
</evidence>